<feature type="region of interest" description="Disordered" evidence="1">
    <location>
        <begin position="100"/>
        <end position="119"/>
    </location>
</feature>
<dbReference type="Proteomes" id="UP000239757">
    <property type="component" value="Unassembled WGS sequence"/>
</dbReference>
<proteinExistence type="predicted"/>
<accession>A0A2P5W5J6</accession>
<reference evidence="2 3" key="1">
    <citation type="submission" date="2015-01" db="EMBL/GenBank/DDBJ databases">
        <title>Genome of allotetraploid Gossypium barbadense reveals genomic plasticity and fiber elongation in cotton evolution.</title>
        <authorList>
            <person name="Chen X."/>
            <person name="Liu X."/>
            <person name="Zhao B."/>
            <person name="Zheng H."/>
            <person name="Hu Y."/>
            <person name="Lu G."/>
            <person name="Yang C."/>
            <person name="Chen J."/>
            <person name="Shan C."/>
            <person name="Zhang L."/>
            <person name="Zhou Y."/>
            <person name="Wang L."/>
            <person name="Guo W."/>
            <person name="Bai Y."/>
            <person name="Ruan J."/>
            <person name="Shangguan X."/>
            <person name="Mao Y."/>
            <person name="Jiang J."/>
            <person name="Zhu Y."/>
            <person name="Lei J."/>
            <person name="Kang H."/>
            <person name="Chen S."/>
            <person name="He X."/>
            <person name="Wang R."/>
            <person name="Wang Y."/>
            <person name="Chen J."/>
            <person name="Wang L."/>
            <person name="Yu S."/>
            <person name="Wang B."/>
            <person name="Wei J."/>
            <person name="Song S."/>
            <person name="Lu X."/>
            <person name="Gao Z."/>
            <person name="Gu W."/>
            <person name="Deng X."/>
            <person name="Ma D."/>
            <person name="Wang S."/>
            <person name="Liang W."/>
            <person name="Fang L."/>
            <person name="Cai C."/>
            <person name="Zhu X."/>
            <person name="Zhou B."/>
            <person name="Zhang Y."/>
            <person name="Chen Z."/>
            <person name="Xu S."/>
            <person name="Zhu R."/>
            <person name="Wang S."/>
            <person name="Zhang T."/>
            <person name="Zhao G."/>
        </authorList>
    </citation>
    <scope>NUCLEOTIDE SEQUENCE [LARGE SCALE GENOMIC DNA]</scope>
    <source>
        <strain evidence="3">cv. Xinhai21</strain>
        <tissue evidence="2">Leaf</tissue>
    </source>
</reference>
<feature type="compositionally biased region" description="Basic and acidic residues" evidence="1">
    <location>
        <begin position="100"/>
        <end position="112"/>
    </location>
</feature>
<evidence type="ECO:0000313" key="2">
    <source>
        <dbReference type="EMBL" id="PPR86338.1"/>
    </source>
</evidence>
<dbReference type="EMBL" id="KZ669026">
    <property type="protein sequence ID" value="PPR86338.1"/>
    <property type="molecule type" value="Genomic_DNA"/>
</dbReference>
<gene>
    <name evidence="2" type="ORF">GOBAR_AA34353</name>
</gene>
<evidence type="ECO:0000313" key="3">
    <source>
        <dbReference type="Proteomes" id="UP000239757"/>
    </source>
</evidence>
<sequence>MTRKRLQIKELDEWQTQKSRTLYKPKLSQDKLNTSLSQLKVGDKVLLDAAHPRIATPEPNEEIPLTILNMFPYGTVEVIHPKFGTFKLIAGMRSVNSSHDLDHAEERYKEPQRSSSHRNQKLHYERFSTIAMSYSTTTIATTRYNILLPQDLWTNEPLPTLEYPPPLSSLPWPIILDNSNSRSPFIIQEVSPLSLSYDYISILFNISIFVH</sequence>
<protein>
    <submittedName>
        <fullName evidence="2">Uncharacterized protein</fullName>
    </submittedName>
</protein>
<name>A0A2P5W5J6_GOSBA</name>
<dbReference type="AlphaFoldDB" id="A0A2P5W5J6"/>
<organism evidence="2 3">
    <name type="scientific">Gossypium barbadense</name>
    <name type="common">Sea Island cotton</name>
    <name type="synonym">Hibiscus barbadensis</name>
    <dbReference type="NCBI Taxonomy" id="3634"/>
    <lineage>
        <taxon>Eukaryota</taxon>
        <taxon>Viridiplantae</taxon>
        <taxon>Streptophyta</taxon>
        <taxon>Embryophyta</taxon>
        <taxon>Tracheophyta</taxon>
        <taxon>Spermatophyta</taxon>
        <taxon>Magnoliopsida</taxon>
        <taxon>eudicotyledons</taxon>
        <taxon>Gunneridae</taxon>
        <taxon>Pentapetalae</taxon>
        <taxon>rosids</taxon>
        <taxon>malvids</taxon>
        <taxon>Malvales</taxon>
        <taxon>Malvaceae</taxon>
        <taxon>Malvoideae</taxon>
        <taxon>Gossypium</taxon>
    </lineage>
</organism>
<evidence type="ECO:0000256" key="1">
    <source>
        <dbReference type="SAM" id="MobiDB-lite"/>
    </source>
</evidence>